<comment type="caution">
    <text evidence="11">The sequence shown here is derived from an EMBL/GenBank/DDBJ whole genome shotgun (WGS) entry which is preliminary data.</text>
</comment>
<evidence type="ECO:0000256" key="2">
    <source>
        <dbReference type="ARBA" id="ARBA00022737"/>
    </source>
</evidence>
<feature type="repeat" description="RCC1" evidence="6">
    <location>
        <begin position="554"/>
        <end position="605"/>
    </location>
</feature>
<evidence type="ECO:0000256" key="4">
    <source>
        <dbReference type="ARBA" id="ARBA00022833"/>
    </source>
</evidence>
<dbReference type="GO" id="GO:0008270">
    <property type="term" value="F:zinc ion binding"/>
    <property type="evidence" value="ECO:0007669"/>
    <property type="project" value="UniProtKB-KW"/>
</dbReference>
<dbReference type="InterPro" id="IPR011993">
    <property type="entry name" value="PH-like_dom_sf"/>
</dbReference>
<dbReference type="PANTHER" id="PTHR22870">
    <property type="entry name" value="REGULATOR OF CHROMOSOME CONDENSATION"/>
    <property type="match status" value="1"/>
</dbReference>
<dbReference type="InterPro" id="IPR001849">
    <property type="entry name" value="PH_domain"/>
</dbReference>
<dbReference type="Pfam" id="PF25390">
    <property type="entry name" value="WD40_RLD"/>
    <property type="match status" value="1"/>
</dbReference>
<feature type="compositionally biased region" description="Basic and acidic residues" evidence="7">
    <location>
        <begin position="801"/>
        <end position="810"/>
    </location>
</feature>
<feature type="region of interest" description="Disordered" evidence="7">
    <location>
        <begin position="945"/>
        <end position="1117"/>
    </location>
</feature>
<feature type="compositionally biased region" description="Pro residues" evidence="7">
    <location>
        <begin position="878"/>
        <end position="892"/>
    </location>
</feature>
<dbReference type="SUPFAM" id="SSF57903">
    <property type="entry name" value="FYVE/PHD zinc finger"/>
    <property type="match status" value="1"/>
</dbReference>
<keyword evidence="2" id="KW-0677">Repeat</keyword>
<dbReference type="AlphaFoldDB" id="A0A388JNL2"/>
<dbReference type="PROSITE" id="PS50012">
    <property type="entry name" value="RCC1_3"/>
    <property type="match status" value="7"/>
</dbReference>
<evidence type="ECO:0000256" key="7">
    <source>
        <dbReference type="SAM" id="MobiDB-lite"/>
    </source>
</evidence>
<dbReference type="InterPro" id="IPR058923">
    <property type="entry name" value="RCC1-like_dom"/>
</dbReference>
<evidence type="ECO:0000259" key="10">
    <source>
        <dbReference type="PROSITE" id="PS51514"/>
    </source>
</evidence>
<dbReference type="InterPro" id="IPR051210">
    <property type="entry name" value="Ub_ligase/GEF_domain"/>
</dbReference>
<feature type="compositionally biased region" description="Low complexity" evidence="7">
    <location>
        <begin position="1086"/>
        <end position="1098"/>
    </location>
</feature>
<feature type="repeat" description="RCC1" evidence="6">
    <location>
        <begin position="490"/>
        <end position="541"/>
    </location>
</feature>
<dbReference type="OMA" id="RVNFLFE"/>
<evidence type="ECO:0000256" key="6">
    <source>
        <dbReference type="PROSITE-ProRule" id="PRU00235"/>
    </source>
</evidence>
<feature type="domain" description="BRX" evidence="10">
    <location>
        <begin position="1115"/>
        <end position="1170"/>
    </location>
</feature>
<feature type="domain" description="FYVE-type" evidence="9">
    <location>
        <begin position="714"/>
        <end position="776"/>
    </location>
</feature>
<feature type="repeat" description="RCC1" evidence="6">
    <location>
        <begin position="606"/>
        <end position="657"/>
    </location>
</feature>
<dbReference type="FunFam" id="2.130.10.30:FF:000028">
    <property type="entry name" value="PH, RCC1 and FYVE domains-containing protein 1"/>
    <property type="match status" value="1"/>
</dbReference>
<dbReference type="InterPro" id="IPR000408">
    <property type="entry name" value="Reg_chr_condens"/>
</dbReference>
<feature type="compositionally biased region" description="Basic and acidic residues" evidence="7">
    <location>
        <begin position="1036"/>
        <end position="1049"/>
    </location>
</feature>
<keyword evidence="1" id="KW-0479">Metal-binding</keyword>
<dbReference type="CDD" id="cd13365">
    <property type="entry name" value="PH_PLC_plant-like"/>
    <property type="match status" value="1"/>
</dbReference>
<feature type="compositionally biased region" description="Polar residues" evidence="7">
    <location>
        <begin position="160"/>
        <end position="172"/>
    </location>
</feature>
<feature type="repeat" description="RCC1" evidence="6">
    <location>
        <begin position="320"/>
        <end position="382"/>
    </location>
</feature>
<organism evidence="11 12">
    <name type="scientific">Chara braunii</name>
    <name type="common">Braun's stonewort</name>
    <dbReference type="NCBI Taxonomy" id="69332"/>
    <lineage>
        <taxon>Eukaryota</taxon>
        <taxon>Viridiplantae</taxon>
        <taxon>Streptophyta</taxon>
        <taxon>Charophyceae</taxon>
        <taxon>Charales</taxon>
        <taxon>Characeae</taxon>
        <taxon>Chara</taxon>
    </lineage>
</organism>
<dbReference type="Gene3D" id="2.30.29.30">
    <property type="entry name" value="Pleckstrin-homology domain (PH domain)/Phosphotyrosine-binding domain (PTB)"/>
    <property type="match status" value="1"/>
</dbReference>
<evidence type="ECO:0000259" key="9">
    <source>
        <dbReference type="PROSITE" id="PS50178"/>
    </source>
</evidence>
<dbReference type="InterPro" id="IPR013591">
    <property type="entry name" value="Brevis_radix_dom"/>
</dbReference>
<feature type="repeat" description="RCC1" evidence="6">
    <location>
        <begin position="658"/>
        <end position="709"/>
    </location>
</feature>
<accession>A0A388JNL2</accession>
<evidence type="ECO:0008006" key="13">
    <source>
        <dbReference type="Google" id="ProtNLM"/>
    </source>
</evidence>
<dbReference type="InterPro" id="IPR017455">
    <property type="entry name" value="Znf_FYVE-rel"/>
</dbReference>
<feature type="repeat" description="RCC1" evidence="6">
    <location>
        <begin position="435"/>
        <end position="489"/>
    </location>
</feature>
<dbReference type="Proteomes" id="UP000265515">
    <property type="component" value="Unassembled WGS sequence"/>
</dbReference>
<dbReference type="OrthoDB" id="5981550at2759"/>
<keyword evidence="12" id="KW-1185">Reference proteome</keyword>
<protein>
    <recommendedName>
        <fullName evidence="13">FYVE-type domain-containing protein</fullName>
    </recommendedName>
</protein>
<dbReference type="InterPro" id="IPR009091">
    <property type="entry name" value="RCC1/BLIP-II"/>
</dbReference>
<sequence>MPPASTTGRMTDVFTKNAPGDRDIEQAITALKKGATLLKYGRRGKPKFCPFKLSADETELIWYSGPQEKTLKLKSVTSILHGQRTPVFNRYPRAHLDSYSFSLIYNNGERSLDLICKDKDEADVWFTGLRALINGQARKPKDRGLGSLESSPPPSRIREGSTSLLSSPFGSQDDLQALAPKSSLVPGSPLRARKWPLMPSSPRISYSAQLRATPPTSPPPVFLDGPRSGDRMLSPYASPPHGLDLGDGLQSALLPLPPAVTQIVRDGSEVGSDSGSSSQFGVLGSAISRVQFFENSRLSVSSQVSTSSQGSGMDDSENLGDVYMWGEGIGDGVLGGGQWRIGSGGPGAKLDALLPKALESTVVLDVQMIACGGRHSTLVNRQGEVFSWGEECGGRLGHGVDVDVMHPQLVEALSNTLTDTVACGEYHTCAVTAAGELYTWGDGSHGCGLLGHGNDFSQWVPKRVLGPLDGLRVTQVACGPWHTAAVTSNGQLFTFGDGTFGALGHGDRSNAALPREVEALKGSRVIKVACGVWHTAAVVETLSVDSSVSSCASGRLYTWGDGDKGRLGHGNKEAKWVPTFVHALADHSIVQVACGHSLTVALTSMGQVHTFGSSVYGQLGVPNASGKLPALVEGKLKGQYVDFIACGAQHVAVVTNSKGVYTWGKGANGRLGHGDVKDRDSPALVEALKDKHVTHVACGSSFTAVICLHKWVSGADHSQCTACKSSFGLTKRRHNCYNCGMVFCHSCSSKKQYKASMASNPHKPARVCDNCFVKLAKAQEAGMSGSYRGGKNKWKSQGHKISIDGMDKSGKPPMQFKVGSEGDLMTLKGSQMRNPRKRSESRGRASVTPLNGTWGAVYPPAPFNHAFVPPGLPCAPVPAAPSPRSPTPPRRPSPTRLGAMSISSGSASPRKIVEDLKKTNDAMGHEVLNLRSKIKDLNERLPEHARYRTSATGRTSHPVNGIEQDREPTSNARRRFTMSPTGPMTRGSVDLANDPASLRPPDSNGMATPVQDAPTPRSLVRSTRVSRSSDGNETTRSLDRTVRRDDVTRSSHNLPLLSIPGPNHGTSLSNGGGASTPQASGSANAGGSHTGRQGHSHSGSGGGGAVSGSGRSQEREWVEQVEPGVYITLLAHPSGGNELRRIRFSRKIFSERQAEQWWAENRPRVLELYNIRSPERNPADRATTPPRPSSAPSSPRGQGRDSSAARNAVPTGVSESAAGSFSFQS</sequence>
<keyword evidence="3 5" id="KW-0863">Zinc-finger</keyword>
<dbReference type="Gramene" id="GBG59420">
    <property type="protein sequence ID" value="GBG59420"/>
    <property type="gene ID" value="CBR_g38446"/>
</dbReference>
<dbReference type="Pfam" id="PF08381">
    <property type="entry name" value="BRX"/>
    <property type="match status" value="1"/>
</dbReference>
<dbReference type="InterPro" id="IPR013083">
    <property type="entry name" value="Znf_RING/FYVE/PHD"/>
</dbReference>
<proteinExistence type="predicted"/>
<feature type="compositionally biased region" description="Polar residues" evidence="7">
    <location>
        <begin position="949"/>
        <end position="958"/>
    </location>
</feature>
<dbReference type="STRING" id="69332.A0A388JNL2"/>
<evidence type="ECO:0000256" key="1">
    <source>
        <dbReference type="ARBA" id="ARBA00022723"/>
    </source>
</evidence>
<dbReference type="EMBL" id="BFEA01000004">
    <property type="protein sequence ID" value="GBG59420.1"/>
    <property type="molecule type" value="Genomic_DNA"/>
</dbReference>
<name>A0A388JNL2_CHABU</name>
<dbReference type="PROSITE" id="PS00626">
    <property type="entry name" value="RCC1_2"/>
    <property type="match status" value="2"/>
</dbReference>
<gene>
    <name evidence="11" type="ORF">CBR_g38446</name>
</gene>
<evidence type="ECO:0000259" key="8">
    <source>
        <dbReference type="PROSITE" id="PS50003"/>
    </source>
</evidence>
<dbReference type="InterPro" id="IPR011011">
    <property type="entry name" value="Znf_FYVE_PHD"/>
</dbReference>
<dbReference type="SMART" id="SM00064">
    <property type="entry name" value="FYVE"/>
    <property type="match status" value="1"/>
</dbReference>
<feature type="region of interest" description="Disordered" evidence="7">
    <location>
        <begin position="787"/>
        <end position="850"/>
    </location>
</feature>
<evidence type="ECO:0000313" key="11">
    <source>
        <dbReference type="EMBL" id="GBG59420.1"/>
    </source>
</evidence>
<dbReference type="Gene3D" id="2.130.10.30">
    <property type="entry name" value="Regulator of chromosome condensation 1/beta-lactamase-inhibitor protein II"/>
    <property type="match status" value="3"/>
</dbReference>
<evidence type="ECO:0000256" key="3">
    <source>
        <dbReference type="ARBA" id="ARBA00022771"/>
    </source>
</evidence>
<feature type="region of interest" description="Disordered" evidence="7">
    <location>
        <begin position="1171"/>
        <end position="1225"/>
    </location>
</feature>
<evidence type="ECO:0000313" key="12">
    <source>
        <dbReference type="Proteomes" id="UP000265515"/>
    </source>
</evidence>
<feature type="compositionally biased region" description="Polar residues" evidence="7">
    <location>
        <begin position="1064"/>
        <end position="1085"/>
    </location>
</feature>
<feature type="region of interest" description="Disordered" evidence="7">
    <location>
        <begin position="878"/>
        <end position="908"/>
    </location>
</feature>
<feature type="domain" description="PH" evidence="8">
    <location>
        <begin position="99"/>
        <end position="134"/>
    </location>
</feature>
<dbReference type="PROSITE" id="PS50003">
    <property type="entry name" value="PH_DOMAIN"/>
    <property type="match status" value="1"/>
</dbReference>
<keyword evidence="4" id="KW-0862">Zinc</keyword>
<dbReference type="InterPro" id="IPR000306">
    <property type="entry name" value="Znf_FYVE"/>
</dbReference>
<dbReference type="PANTHER" id="PTHR22870:SF437">
    <property type="entry name" value="REGULATOR OF CHROMOSOME CONDENSATION (RCC1) FAMILY WITH FYVE ZINC FINGER DOMAIN-CONTAINING PROTEIN"/>
    <property type="match status" value="1"/>
</dbReference>
<dbReference type="Pfam" id="PF01363">
    <property type="entry name" value="FYVE"/>
    <property type="match status" value="1"/>
</dbReference>
<feature type="compositionally biased region" description="Low complexity" evidence="7">
    <location>
        <begin position="1017"/>
        <end position="1029"/>
    </location>
</feature>
<dbReference type="SUPFAM" id="SSF50985">
    <property type="entry name" value="RCC1/BLIP-II"/>
    <property type="match status" value="1"/>
</dbReference>
<feature type="repeat" description="RCC1" evidence="6">
    <location>
        <begin position="383"/>
        <end position="434"/>
    </location>
</feature>
<dbReference type="Gene3D" id="3.30.40.10">
    <property type="entry name" value="Zinc/RING finger domain, C3HC4 (zinc finger)"/>
    <property type="match status" value="1"/>
</dbReference>
<evidence type="ECO:0000256" key="5">
    <source>
        <dbReference type="PROSITE-ProRule" id="PRU00091"/>
    </source>
</evidence>
<dbReference type="Pfam" id="PF16457">
    <property type="entry name" value="PH_12"/>
    <property type="match status" value="1"/>
</dbReference>
<reference evidence="11 12" key="1">
    <citation type="journal article" date="2018" name="Cell">
        <title>The Chara Genome: Secondary Complexity and Implications for Plant Terrestrialization.</title>
        <authorList>
            <person name="Nishiyama T."/>
            <person name="Sakayama H."/>
            <person name="Vries J.D."/>
            <person name="Buschmann H."/>
            <person name="Saint-Marcoux D."/>
            <person name="Ullrich K.K."/>
            <person name="Haas F.B."/>
            <person name="Vanderstraeten L."/>
            <person name="Becker D."/>
            <person name="Lang D."/>
            <person name="Vosolsobe S."/>
            <person name="Rombauts S."/>
            <person name="Wilhelmsson P.K.I."/>
            <person name="Janitza P."/>
            <person name="Kern R."/>
            <person name="Heyl A."/>
            <person name="Rumpler F."/>
            <person name="Villalobos L.I.A.C."/>
            <person name="Clay J.M."/>
            <person name="Skokan R."/>
            <person name="Toyoda A."/>
            <person name="Suzuki Y."/>
            <person name="Kagoshima H."/>
            <person name="Schijlen E."/>
            <person name="Tajeshwar N."/>
            <person name="Catarino B."/>
            <person name="Hetherington A.J."/>
            <person name="Saltykova A."/>
            <person name="Bonnot C."/>
            <person name="Breuninger H."/>
            <person name="Symeonidi A."/>
            <person name="Radhakrishnan G.V."/>
            <person name="Van Nieuwerburgh F."/>
            <person name="Deforce D."/>
            <person name="Chang C."/>
            <person name="Karol K.G."/>
            <person name="Hedrich R."/>
            <person name="Ulvskov P."/>
            <person name="Glockner G."/>
            <person name="Delwiche C.F."/>
            <person name="Petrasek J."/>
            <person name="Van de Peer Y."/>
            <person name="Friml J."/>
            <person name="Beilby M."/>
            <person name="Dolan L."/>
            <person name="Kohara Y."/>
            <person name="Sugano S."/>
            <person name="Fujiyama A."/>
            <person name="Delaux P.-M."/>
            <person name="Quint M."/>
            <person name="TheiBen G."/>
            <person name="Hagemann M."/>
            <person name="Harholt J."/>
            <person name="Dunand C."/>
            <person name="Zachgo S."/>
            <person name="Langdale J."/>
            <person name="Maumus F."/>
            <person name="Straeten D.V.D."/>
            <person name="Gould S.B."/>
            <person name="Rensing S.A."/>
        </authorList>
    </citation>
    <scope>NUCLEOTIDE SEQUENCE [LARGE SCALE GENOMIC DNA]</scope>
    <source>
        <strain evidence="11 12">S276</strain>
    </source>
</reference>
<feature type="compositionally biased region" description="Polar residues" evidence="7">
    <location>
        <begin position="1213"/>
        <end position="1225"/>
    </location>
</feature>
<feature type="region of interest" description="Disordered" evidence="7">
    <location>
        <begin position="139"/>
        <end position="172"/>
    </location>
</feature>
<dbReference type="PROSITE" id="PS51514">
    <property type="entry name" value="BRX"/>
    <property type="match status" value="1"/>
</dbReference>
<dbReference type="PRINTS" id="PR00633">
    <property type="entry name" value="RCCNDNSATION"/>
</dbReference>
<dbReference type="SUPFAM" id="SSF50729">
    <property type="entry name" value="PH domain-like"/>
    <property type="match status" value="1"/>
</dbReference>
<dbReference type="PROSITE" id="PS50178">
    <property type="entry name" value="ZF_FYVE"/>
    <property type="match status" value="1"/>
</dbReference>